<keyword evidence="3 5" id="KW-0378">Hydrolase</keyword>
<feature type="active site" evidence="5">
    <location>
        <position position="77"/>
    </location>
</feature>
<comment type="similarity">
    <text evidence="1 6">Belongs to the acylphosphatase family.</text>
</comment>
<comment type="catalytic activity">
    <reaction evidence="4 5">
        <text>an acyl phosphate + H2O = a carboxylate + phosphate + H(+)</text>
        <dbReference type="Rhea" id="RHEA:14965"/>
        <dbReference type="ChEBI" id="CHEBI:15377"/>
        <dbReference type="ChEBI" id="CHEBI:15378"/>
        <dbReference type="ChEBI" id="CHEBI:29067"/>
        <dbReference type="ChEBI" id="CHEBI:43474"/>
        <dbReference type="ChEBI" id="CHEBI:59918"/>
        <dbReference type="EC" id="3.6.1.7"/>
    </reaction>
</comment>
<protein>
    <recommendedName>
        <fullName evidence="2 5">acylphosphatase</fullName>
        <ecNumber evidence="2 5">3.6.1.7</ecNumber>
    </recommendedName>
</protein>
<evidence type="ECO:0000313" key="10">
    <source>
        <dbReference type="Proteomes" id="UP001152799"/>
    </source>
</evidence>
<accession>A0A9N9QMD7</accession>
<reference evidence="9" key="1">
    <citation type="submission" date="2022-01" db="EMBL/GenBank/DDBJ databases">
        <authorList>
            <person name="King R."/>
        </authorList>
    </citation>
    <scope>NUCLEOTIDE SEQUENCE</scope>
</reference>
<dbReference type="InterPro" id="IPR017968">
    <property type="entry name" value="Acylphosphatase_CS"/>
</dbReference>
<evidence type="ECO:0000256" key="4">
    <source>
        <dbReference type="ARBA" id="ARBA00047645"/>
    </source>
</evidence>
<feature type="domain" description="Acylphosphatase-like" evidence="8">
    <location>
        <begin position="44"/>
        <end position="134"/>
    </location>
</feature>
<dbReference type="InterPro" id="IPR036046">
    <property type="entry name" value="Acylphosphatase-like_dom_sf"/>
</dbReference>
<dbReference type="PROSITE" id="PS51160">
    <property type="entry name" value="ACYLPHOSPHATASE_3"/>
    <property type="match status" value="1"/>
</dbReference>
<dbReference type="AlphaFoldDB" id="A0A9N9QMD7"/>
<dbReference type="Gene3D" id="3.30.70.100">
    <property type="match status" value="1"/>
</dbReference>
<keyword evidence="7" id="KW-0472">Membrane</keyword>
<sequence length="134" mass="15389">MSDQLIVLPKFKRFLAKKCYCALLLIVLTPSISYIMSSSEKLTTVSFEVFGTVQGVFFRKYTEQEAKRLGLRGWCMNTNQKTVKGVLEGNPNKIADMKNWLQTTGSPESRIDKAVFTDERNIEKFSFKSFTIKR</sequence>
<dbReference type="EC" id="3.6.1.7" evidence="2 5"/>
<dbReference type="OrthoDB" id="7961613at2759"/>
<feature type="transmembrane region" description="Helical" evidence="7">
    <location>
        <begin position="20"/>
        <end position="37"/>
    </location>
</feature>
<evidence type="ECO:0000256" key="1">
    <source>
        <dbReference type="ARBA" id="ARBA00005614"/>
    </source>
</evidence>
<evidence type="ECO:0000256" key="7">
    <source>
        <dbReference type="SAM" id="Phobius"/>
    </source>
</evidence>
<keyword evidence="7" id="KW-1133">Transmembrane helix</keyword>
<proteinExistence type="inferred from homology"/>
<organism evidence="9 10">
    <name type="scientific">Ceutorhynchus assimilis</name>
    <name type="common">cabbage seed weevil</name>
    <dbReference type="NCBI Taxonomy" id="467358"/>
    <lineage>
        <taxon>Eukaryota</taxon>
        <taxon>Metazoa</taxon>
        <taxon>Ecdysozoa</taxon>
        <taxon>Arthropoda</taxon>
        <taxon>Hexapoda</taxon>
        <taxon>Insecta</taxon>
        <taxon>Pterygota</taxon>
        <taxon>Neoptera</taxon>
        <taxon>Endopterygota</taxon>
        <taxon>Coleoptera</taxon>
        <taxon>Polyphaga</taxon>
        <taxon>Cucujiformia</taxon>
        <taxon>Curculionidae</taxon>
        <taxon>Ceutorhynchinae</taxon>
        <taxon>Ceutorhynchus</taxon>
    </lineage>
</organism>
<keyword evidence="10" id="KW-1185">Reference proteome</keyword>
<feature type="active site" evidence="5">
    <location>
        <position position="59"/>
    </location>
</feature>
<dbReference type="PRINTS" id="PR00112">
    <property type="entry name" value="ACYLPHPHTASE"/>
</dbReference>
<dbReference type="SUPFAM" id="SSF54975">
    <property type="entry name" value="Acylphosphatase/BLUF domain-like"/>
    <property type="match status" value="1"/>
</dbReference>
<dbReference type="Pfam" id="PF00708">
    <property type="entry name" value="Acylphosphatase"/>
    <property type="match status" value="1"/>
</dbReference>
<gene>
    <name evidence="9" type="ORF">CEUTPL_LOCUS5495</name>
</gene>
<keyword evidence="7" id="KW-0812">Transmembrane</keyword>
<evidence type="ECO:0000259" key="8">
    <source>
        <dbReference type="PROSITE" id="PS51160"/>
    </source>
</evidence>
<dbReference type="FunFam" id="3.30.70.100:FF:000011">
    <property type="entry name" value="Acylphosphatase"/>
    <property type="match status" value="1"/>
</dbReference>
<dbReference type="PANTHER" id="PTHR10029:SF3">
    <property type="entry name" value="ACYLPHOSPHATASE-RELATED"/>
    <property type="match status" value="1"/>
</dbReference>
<dbReference type="EMBL" id="OU892278">
    <property type="protein sequence ID" value="CAG9764870.1"/>
    <property type="molecule type" value="Genomic_DNA"/>
</dbReference>
<name>A0A9N9QMD7_9CUCU</name>
<dbReference type="InterPro" id="IPR001792">
    <property type="entry name" value="Acylphosphatase-like_dom"/>
</dbReference>
<dbReference type="PROSITE" id="PS00150">
    <property type="entry name" value="ACYLPHOSPHATASE_1"/>
    <property type="match status" value="1"/>
</dbReference>
<evidence type="ECO:0000256" key="2">
    <source>
        <dbReference type="ARBA" id="ARBA00012150"/>
    </source>
</evidence>
<dbReference type="InterPro" id="IPR020456">
    <property type="entry name" value="Acylphosphatase"/>
</dbReference>
<evidence type="ECO:0000256" key="3">
    <source>
        <dbReference type="ARBA" id="ARBA00022801"/>
    </source>
</evidence>
<dbReference type="Proteomes" id="UP001152799">
    <property type="component" value="Chromosome 2"/>
</dbReference>
<dbReference type="PANTHER" id="PTHR10029">
    <property type="entry name" value="ACYLPHOSPHATASE"/>
    <property type="match status" value="1"/>
</dbReference>
<evidence type="ECO:0000256" key="5">
    <source>
        <dbReference type="PROSITE-ProRule" id="PRU00520"/>
    </source>
</evidence>
<dbReference type="GO" id="GO:0003998">
    <property type="term" value="F:acylphosphatase activity"/>
    <property type="evidence" value="ECO:0007669"/>
    <property type="project" value="UniProtKB-EC"/>
</dbReference>
<evidence type="ECO:0000313" key="9">
    <source>
        <dbReference type="EMBL" id="CAG9764870.1"/>
    </source>
</evidence>
<evidence type="ECO:0000256" key="6">
    <source>
        <dbReference type="RuleBase" id="RU004168"/>
    </source>
</evidence>